<proteinExistence type="predicted"/>
<name>A0ABP7LEB7_9ACTN</name>
<evidence type="ECO:0000313" key="1">
    <source>
        <dbReference type="EMBL" id="GAA3897313.1"/>
    </source>
</evidence>
<comment type="caution">
    <text evidence="1">The sequence shown here is derived from an EMBL/GenBank/DDBJ whole genome shotgun (WGS) entry which is preliminary data.</text>
</comment>
<gene>
    <name evidence="1" type="ORF">GCM10022244_04450</name>
</gene>
<organism evidence="1 2">
    <name type="scientific">Streptomyces gulbargensis</name>
    <dbReference type="NCBI Taxonomy" id="364901"/>
    <lineage>
        <taxon>Bacteria</taxon>
        <taxon>Bacillati</taxon>
        <taxon>Actinomycetota</taxon>
        <taxon>Actinomycetes</taxon>
        <taxon>Kitasatosporales</taxon>
        <taxon>Streptomycetaceae</taxon>
        <taxon>Streptomyces</taxon>
    </lineage>
</organism>
<evidence type="ECO:0000313" key="2">
    <source>
        <dbReference type="Proteomes" id="UP001501000"/>
    </source>
</evidence>
<dbReference type="EMBL" id="BAABAJ010000001">
    <property type="protein sequence ID" value="GAA3897313.1"/>
    <property type="molecule type" value="Genomic_DNA"/>
</dbReference>
<sequence length="97" mass="10564">MSLVGPDGDRSGRSELDVVGVGGQDEGVLPVLGHTFQILAHEATVGRYPDAECSIVGCPFGDTGHIVMRPVPHLRYARLRAGKPVEKYRPKDREVDR</sequence>
<dbReference type="Proteomes" id="UP001501000">
    <property type="component" value="Unassembled WGS sequence"/>
</dbReference>
<keyword evidence="2" id="KW-1185">Reference proteome</keyword>
<reference evidence="2" key="1">
    <citation type="journal article" date="2019" name="Int. J. Syst. Evol. Microbiol.">
        <title>The Global Catalogue of Microorganisms (GCM) 10K type strain sequencing project: providing services to taxonomists for standard genome sequencing and annotation.</title>
        <authorList>
            <consortium name="The Broad Institute Genomics Platform"/>
            <consortium name="The Broad Institute Genome Sequencing Center for Infectious Disease"/>
            <person name="Wu L."/>
            <person name="Ma J."/>
        </authorList>
    </citation>
    <scope>NUCLEOTIDE SEQUENCE [LARGE SCALE GENOMIC DNA]</scope>
    <source>
        <strain evidence="2">JCM 16956</strain>
    </source>
</reference>
<protein>
    <submittedName>
        <fullName evidence="1">Uncharacterized protein</fullName>
    </submittedName>
</protein>
<accession>A0ABP7LEB7</accession>